<evidence type="ECO:0000256" key="7">
    <source>
        <dbReference type="SAM" id="MobiDB-lite"/>
    </source>
</evidence>
<dbReference type="Pfam" id="PF01554">
    <property type="entry name" value="MatE"/>
    <property type="match status" value="2"/>
</dbReference>
<feature type="transmembrane region" description="Helical" evidence="6">
    <location>
        <begin position="168"/>
        <end position="187"/>
    </location>
</feature>
<feature type="transmembrane region" description="Helical" evidence="6">
    <location>
        <begin position="94"/>
        <end position="115"/>
    </location>
</feature>
<keyword evidence="9" id="KW-1185">Reference proteome</keyword>
<dbReference type="EMBL" id="GL433838">
    <property type="protein sequence ID" value="EFN58288.1"/>
    <property type="molecule type" value="Genomic_DNA"/>
</dbReference>
<gene>
    <name evidence="8" type="ORF">CHLNCDRAFT_142267</name>
</gene>
<evidence type="ECO:0000313" key="9">
    <source>
        <dbReference type="Proteomes" id="UP000008141"/>
    </source>
</evidence>
<dbReference type="FunCoup" id="E1Z864">
    <property type="interactions" value="540"/>
</dbReference>
<feature type="transmembrane region" description="Helical" evidence="6">
    <location>
        <begin position="207"/>
        <end position="224"/>
    </location>
</feature>
<feature type="transmembrane region" description="Helical" evidence="6">
    <location>
        <begin position="335"/>
        <end position="354"/>
    </location>
</feature>
<proteinExistence type="inferred from homology"/>
<keyword evidence="4 6" id="KW-1133">Transmembrane helix</keyword>
<dbReference type="AlphaFoldDB" id="E1Z864"/>
<feature type="transmembrane region" description="Helical" evidence="6">
    <location>
        <begin position="489"/>
        <end position="508"/>
    </location>
</feature>
<dbReference type="OMA" id="IAICWTM"/>
<feature type="transmembrane region" description="Helical" evidence="6">
    <location>
        <begin position="127"/>
        <end position="148"/>
    </location>
</feature>
<dbReference type="InParanoid" id="E1Z864"/>
<dbReference type="GO" id="GO:1990961">
    <property type="term" value="P:xenobiotic detoxification by transmembrane export across the plasma membrane"/>
    <property type="evidence" value="ECO:0007669"/>
    <property type="project" value="InterPro"/>
</dbReference>
<dbReference type="eggNOG" id="KOG1347">
    <property type="taxonomic scope" value="Eukaryota"/>
</dbReference>
<dbReference type="OrthoDB" id="2126698at2759"/>
<dbReference type="Proteomes" id="UP000008141">
    <property type="component" value="Unassembled WGS sequence"/>
</dbReference>
<evidence type="ECO:0000256" key="5">
    <source>
        <dbReference type="ARBA" id="ARBA00023136"/>
    </source>
</evidence>
<dbReference type="InterPro" id="IPR045069">
    <property type="entry name" value="MATE_euk"/>
</dbReference>
<keyword evidence="5 6" id="KW-0472">Membrane</keyword>
<feature type="region of interest" description="Disordered" evidence="7">
    <location>
        <begin position="554"/>
        <end position="578"/>
    </location>
</feature>
<feature type="transmembrane region" description="Helical" evidence="6">
    <location>
        <begin position="369"/>
        <end position="392"/>
    </location>
</feature>
<feature type="transmembrane region" description="Helical" evidence="6">
    <location>
        <begin position="271"/>
        <end position="290"/>
    </location>
</feature>
<dbReference type="KEGG" id="cvr:CHLNCDRAFT_142267"/>
<dbReference type="InterPro" id="IPR002528">
    <property type="entry name" value="MATE_fam"/>
</dbReference>
<dbReference type="RefSeq" id="XP_005850390.1">
    <property type="nucleotide sequence ID" value="XM_005850328.1"/>
</dbReference>
<organism evidence="9">
    <name type="scientific">Chlorella variabilis</name>
    <name type="common">Green alga</name>
    <dbReference type="NCBI Taxonomy" id="554065"/>
    <lineage>
        <taxon>Eukaryota</taxon>
        <taxon>Viridiplantae</taxon>
        <taxon>Chlorophyta</taxon>
        <taxon>core chlorophytes</taxon>
        <taxon>Trebouxiophyceae</taxon>
        <taxon>Chlorellales</taxon>
        <taxon>Chlorellaceae</taxon>
        <taxon>Chlorella clade</taxon>
        <taxon>Chlorella</taxon>
    </lineage>
</organism>
<evidence type="ECO:0000256" key="4">
    <source>
        <dbReference type="ARBA" id="ARBA00022989"/>
    </source>
</evidence>
<name>E1Z864_CHLVA</name>
<dbReference type="GeneID" id="17357394"/>
<protein>
    <recommendedName>
        <fullName evidence="6">Protein DETOXIFICATION</fullName>
    </recommendedName>
    <alternativeName>
        <fullName evidence="6">Multidrug and toxic compound extrusion protein</fullName>
    </alternativeName>
</protein>
<feature type="transmembrane region" description="Helical" evidence="6">
    <location>
        <begin position="413"/>
        <end position="436"/>
    </location>
</feature>
<sequence>MSASTPAEGEQGAALPLPTPFAASADAQPPQPWHEALDGASSLLSPISSAAYGRSVSFTAKGSLLAHAGGGAAEEAATSGSSAVVGEARNLCRLALPLSVANLTGYLIGTIALGIAGRLGQFELSAIILGTSIFNVTGLSLLMGFASAMETFCGQAVGAGNFRMVGIVFQRAILLTTIVAVVVAMVWTQVESILLVFRQDPLLSRAAARYIQMSIPALWCTGMYEVGKRYLMAQGIVRPASAVTLVGLALVPLYCWLFIFKLGLGLDGAAIAVDATQASMAALLGAYIMVRDGHQRGQAYATWHGWSMEALEGWVTYMRQGHQPTHPYVVLIREFWLPFALPSVVMVCVEWWTFEALIIMSGLLPDPGLTVAVMGICIQSSGLIWMFVSGFSMATSTRVSNSLGAGRPKAARLVTWTGGAIGVGLELAFMAAVVLLRHHWAFLFTDAQPVIDLTASLLPVFALSLPGDGANIVLQGLLRGSGRQETGAITNLMSYWILGIPLAAYLAFKQQLGLYGLWWGIVITNCFQGTVMVVIALRFNYRLEAAKAVARSQAHHPPAGAPGSDAGGDGGGDSSALREPLLGERLEQGLLAPSADA</sequence>
<evidence type="ECO:0000256" key="6">
    <source>
        <dbReference type="RuleBase" id="RU004914"/>
    </source>
</evidence>
<evidence type="ECO:0000313" key="8">
    <source>
        <dbReference type="EMBL" id="EFN58288.1"/>
    </source>
</evidence>
<dbReference type="GO" id="GO:0016020">
    <property type="term" value="C:membrane"/>
    <property type="evidence" value="ECO:0007669"/>
    <property type="project" value="UniProtKB-SubCell"/>
</dbReference>
<comment type="subcellular location">
    <subcellularLocation>
        <location evidence="1">Membrane</location>
        <topology evidence="1">Multi-pass membrane protein</topology>
    </subcellularLocation>
</comment>
<accession>E1Z864</accession>
<keyword evidence="3 6" id="KW-0812">Transmembrane</keyword>
<feature type="transmembrane region" description="Helical" evidence="6">
    <location>
        <begin position="514"/>
        <end position="537"/>
    </location>
</feature>
<dbReference type="CDD" id="cd13132">
    <property type="entry name" value="MATE_eukaryotic"/>
    <property type="match status" value="1"/>
</dbReference>
<evidence type="ECO:0000256" key="2">
    <source>
        <dbReference type="ARBA" id="ARBA00010199"/>
    </source>
</evidence>
<dbReference type="PANTHER" id="PTHR11206">
    <property type="entry name" value="MULTIDRUG RESISTANCE PROTEIN"/>
    <property type="match status" value="1"/>
</dbReference>
<feature type="transmembrane region" description="Helical" evidence="6">
    <location>
        <begin position="236"/>
        <end position="259"/>
    </location>
</feature>
<comment type="similarity">
    <text evidence="2 6">Belongs to the multi antimicrobial extrusion (MATE) (TC 2.A.66.1) family.</text>
</comment>
<feature type="region of interest" description="Disordered" evidence="7">
    <location>
        <begin position="1"/>
        <end position="35"/>
    </location>
</feature>
<dbReference type="GO" id="GO:0015297">
    <property type="term" value="F:antiporter activity"/>
    <property type="evidence" value="ECO:0007669"/>
    <property type="project" value="InterPro"/>
</dbReference>
<reference evidence="8 9" key="1">
    <citation type="journal article" date="2010" name="Plant Cell">
        <title>The Chlorella variabilis NC64A genome reveals adaptation to photosymbiosis, coevolution with viruses, and cryptic sex.</title>
        <authorList>
            <person name="Blanc G."/>
            <person name="Duncan G."/>
            <person name="Agarkova I."/>
            <person name="Borodovsky M."/>
            <person name="Gurnon J."/>
            <person name="Kuo A."/>
            <person name="Lindquist E."/>
            <person name="Lucas S."/>
            <person name="Pangilinan J."/>
            <person name="Polle J."/>
            <person name="Salamov A."/>
            <person name="Terry A."/>
            <person name="Yamada T."/>
            <person name="Dunigan D.D."/>
            <person name="Grigoriev I.V."/>
            <person name="Claverie J.M."/>
            <person name="Van Etten J.L."/>
        </authorList>
    </citation>
    <scope>NUCLEOTIDE SEQUENCE [LARGE SCALE GENOMIC DNA]</scope>
    <source>
        <strain evidence="8 9">NC64A</strain>
    </source>
</reference>
<evidence type="ECO:0000256" key="3">
    <source>
        <dbReference type="ARBA" id="ARBA00022692"/>
    </source>
</evidence>
<evidence type="ECO:0000256" key="1">
    <source>
        <dbReference type="ARBA" id="ARBA00004141"/>
    </source>
</evidence>
<dbReference type="GO" id="GO:0042910">
    <property type="term" value="F:xenobiotic transmembrane transporter activity"/>
    <property type="evidence" value="ECO:0007669"/>
    <property type="project" value="InterPro"/>
</dbReference>